<evidence type="ECO:0000313" key="1">
    <source>
        <dbReference type="EMBL" id="KAA0067168.1"/>
    </source>
</evidence>
<name>A0A5A7VHF6_CUCMM</name>
<sequence>MTAMILHVFSSSKLLSLGLYHIVSVTLNFLTSPQSYSARPYHPFSSSSSHQLHLPHHKHHPRICRHPPNLPATKCSSFISSNMMSPFSFTSHPCQTSPLLSTSTQIYFHRVLLCSYPPHTYA</sequence>
<dbReference type="AlphaFoldDB" id="A0A5A7VHF6"/>
<dbReference type="Proteomes" id="UP000321393">
    <property type="component" value="Unassembled WGS sequence"/>
</dbReference>
<evidence type="ECO:0000313" key="2">
    <source>
        <dbReference type="Proteomes" id="UP000321393"/>
    </source>
</evidence>
<organism evidence="1 2">
    <name type="scientific">Cucumis melo var. makuwa</name>
    <name type="common">Oriental melon</name>
    <dbReference type="NCBI Taxonomy" id="1194695"/>
    <lineage>
        <taxon>Eukaryota</taxon>
        <taxon>Viridiplantae</taxon>
        <taxon>Streptophyta</taxon>
        <taxon>Embryophyta</taxon>
        <taxon>Tracheophyta</taxon>
        <taxon>Spermatophyta</taxon>
        <taxon>Magnoliopsida</taxon>
        <taxon>eudicotyledons</taxon>
        <taxon>Gunneridae</taxon>
        <taxon>Pentapetalae</taxon>
        <taxon>rosids</taxon>
        <taxon>fabids</taxon>
        <taxon>Cucurbitales</taxon>
        <taxon>Cucurbitaceae</taxon>
        <taxon>Benincaseae</taxon>
        <taxon>Cucumis</taxon>
    </lineage>
</organism>
<gene>
    <name evidence="1" type="ORF">E6C27_scaffold38G002430</name>
</gene>
<dbReference type="EMBL" id="SSTE01000699">
    <property type="protein sequence ID" value="KAA0067168.1"/>
    <property type="molecule type" value="Genomic_DNA"/>
</dbReference>
<reference evidence="1 2" key="1">
    <citation type="submission" date="2019-08" db="EMBL/GenBank/DDBJ databases">
        <title>Draft genome sequences of two oriental melons (Cucumis melo L. var makuwa).</title>
        <authorList>
            <person name="Kwon S.-Y."/>
        </authorList>
    </citation>
    <scope>NUCLEOTIDE SEQUENCE [LARGE SCALE GENOMIC DNA]</scope>
    <source>
        <strain evidence="2">cv. SW 3</strain>
        <tissue evidence="1">Leaf</tissue>
    </source>
</reference>
<proteinExistence type="predicted"/>
<comment type="caution">
    <text evidence="1">The sequence shown here is derived from an EMBL/GenBank/DDBJ whole genome shotgun (WGS) entry which is preliminary data.</text>
</comment>
<accession>A0A5A7VHF6</accession>
<protein>
    <submittedName>
        <fullName evidence="1">DUF716 domain-containing protein</fullName>
    </submittedName>
</protein>